<accession>A0A6L9SIR5</accession>
<dbReference type="Pfam" id="PF04230">
    <property type="entry name" value="PS_pyruv_trans"/>
    <property type="match status" value="1"/>
</dbReference>
<feature type="domain" description="Polysaccharide pyruvyl transferase" evidence="1">
    <location>
        <begin position="57"/>
        <end position="203"/>
    </location>
</feature>
<evidence type="ECO:0000313" key="2">
    <source>
        <dbReference type="EMBL" id="NEE03960.1"/>
    </source>
</evidence>
<evidence type="ECO:0000259" key="1">
    <source>
        <dbReference type="Pfam" id="PF04230"/>
    </source>
</evidence>
<protein>
    <recommendedName>
        <fullName evidence="1">Polysaccharide pyruvyl transferase domain-containing protein</fullName>
    </recommendedName>
</protein>
<evidence type="ECO:0000313" key="3">
    <source>
        <dbReference type="Proteomes" id="UP000475214"/>
    </source>
</evidence>
<dbReference type="RefSeq" id="WP_163744079.1">
    <property type="nucleotide sequence ID" value="NZ_JAAGOA010000027.1"/>
</dbReference>
<sequence>MTTNHSPASSTNPDTHLIEKLCTTLDDALRDALNGASEVALVNFHNLSAGWPRWVGNPGDMAIWHAAHASLRRLNVRVAYQAAYNTLSIPALKRAVPFGPVLITGGGDFGDLYTFGTPETRERLLAELRGVPIIQLPIAVYFKDPANIARIQRLVAEHNNFTLMVRDQLSEQRARKHLDTEIRLTPDMAFALGPLPRPTKPSIDLVWNAWRSSDPEHVDHGSPPPGVTSSTIEWASRVQDEPSVSVQDKMVRTAHIRLGTLLARWPSLRGAMWRPYAATFEPLCRASIRRGLRLESAGCVLVTNKLHGHIFALLGGIPHVVLDNSFGKVRGVYETWTSSSTLAHWAEDGDSARRLALDLLEQIRTS</sequence>
<dbReference type="Proteomes" id="UP000475214">
    <property type="component" value="Unassembled WGS sequence"/>
</dbReference>
<proteinExistence type="predicted"/>
<organism evidence="2 3">
    <name type="scientific">Phytoactinopolyspora halotolerans</name>
    <dbReference type="NCBI Taxonomy" id="1981512"/>
    <lineage>
        <taxon>Bacteria</taxon>
        <taxon>Bacillati</taxon>
        <taxon>Actinomycetota</taxon>
        <taxon>Actinomycetes</taxon>
        <taxon>Jiangellales</taxon>
        <taxon>Jiangellaceae</taxon>
        <taxon>Phytoactinopolyspora</taxon>
    </lineage>
</organism>
<comment type="caution">
    <text evidence="2">The sequence shown here is derived from an EMBL/GenBank/DDBJ whole genome shotgun (WGS) entry which is preliminary data.</text>
</comment>
<dbReference type="EMBL" id="JAAGOA010000027">
    <property type="protein sequence ID" value="NEE03960.1"/>
    <property type="molecule type" value="Genomic_DNA"/>
</dbReference>
<keyword evidence="3" id="KW-1185">Reference proteome</keyword>
<name>A0A6L9SIR5_9ACTN</name>
<reference evidence="2 3" key="1">
    <citation type="submission" date="2020-02" db="EMBL/GenBank/DDBJ databases">
        <authorList>
            <person name="Li X.-J."/>
            <person name="Han X.-M."/>
        </authorList>
    </citation>
    <scope>NUCLEOTIDE SEQUENCE [LARGE SCALE GENOMIC DNA]</scope>
    <source>
        <strain evidence="2 3">CCTCC AB 2017055</strain>
    </source>
</reference>
<gene>
    <name evidence="2" type="ORF">G1H10_27705</name>
</gene>
<dbReference type="InterPro" id="IPR007345">
    <property type="entry name" value="Polysacch_pyruvyl_Trfase"/>
</dbReference>
<dbReference type="AlphaFoldDB" id="A0A6L9SIR5"/>